<evidence type="ECO:0000313" key="3">
    <source>
        <dbReference type="Proteomes" id="UP000077202"/>
    </source>
</evidence>
<evidence type="ECO:0000313" key="2">
    <source>
        <dbReference type="EMBL" id="OAE27006.1"/>
    </source>
</evidence>
<dbReference type="EMBL" id="LVLJ01002001">
    <property type="protein sequence ID" value="OAE27006.1"/>
    <property type="molecule type" value="Genomic_DNA"/>
</dbReference>
<gene>
    <name evidence="2" type="ORF">AXG93_1774s1160</name>
</gene>
<protein>
    <submittedName>
        <fullName evidence="2">Uncharacterized protein</fullName>
    </submittedName>
</protein>
<feature type="region of interest" description="Disordered" evidence="1">
    <location>
        <begin position="1"/>
        <end position="24"/>
    </location>
</feature>
<proteinExistence type="predicted"/>
<keyword evidence="3" id="KW-1185">Reference proteome</keyword>
<organism evidence="2 3">
    <name type="scientific">Marchantia polymorpha subsp. ruderalis</name>
    <dbReference type="NCBI Taxonomy" id="1480154"/>
    <lineage>
        <taxon>Eukaryota</taxon>
        <taxon>Viridiplantae</taxon>
        <taxon>Streptophyta</taxon>
        <taxon>Embryophyta</taxon>
        <taxon>Marchantiophyta</taxon>
        <taxon>Marchantiopsida</taxon>
        <taxon>Marchantiidae</taxon>
        <taxon>Marchantiales</taxon>
        <taxon>Marchantiaceae</taxon>
        <taxon>Marchantia</taxon>
    </lineage>
</organism>
<dbReference type="AlphaFoldDB" id="A0A176W494"/>
<name>A0A176W494_MARPO</name>
<evidence type="ECO:0000256" key="1">
    <source>
        <dbReference type="SAM" id="MobiDB-lite"/>
    </source>
</evidence>
<comment type="caution">
    <text evidence="2">The sequence shown here is derived from an EMBL/GenBank/DDBJ whole genome shotgun (WGS) entry which is preliminary data.</text>
</comment>
<accession>A0A176W494</accession>
<dbReference type="Proteomes" id="UP000077202">
    <property type="component" value="Unassembled WGS sequence"/>
</dbReference>
<sequence length="124" mass="13119">MDGGREEAMVASKQASKQARSESVGGMLESPTWAWCSSWLPLMDRIQAGMSLFVSGLYNTTDTVGSADARDSEPWVAMDEDSGSSVVSCESGREGIMTANGGDESSSFTLGKLTESCAQRIGLH</sequence>
<reference evidence="2" key="1">
    <citation type="submission" date="2016-03" db="EMBL/GenBank/DDBJ databases">
        <title>Mechanisms controlling the formation of the plant cell surface in tip-growing cells are functionally conserved among land plants.</title>
        <authorList>
            <person name="Honkanen S."/>
            <person name="Jones V.A."/>
            <person name="Morieri G."/>
            <person name="Champion C."/>
            <person name="Hetherington A.J."/>
            <person name="Kelly S."/>
            <person name="Saint-Marcoux D."/>
            <person name="Proust H."/>
            <person name="Prescott H."/>
            <person name="Dolan L."/>
        </authorList>
    </citation>
    <scope>NUCLEOTIDE SEQUENCE [LARGE SCALE GENOMIC DNA]</scope>
    <source>
        <tissue evidence="2">Whole gametophyte</tissue>
    </source>
</reference>